<proteinExistence type="predicted"/>
<dbReference type="EMBL" id="KZ666288">
    <property type="protein sequence ID" value="PPR95389.1"/>
    <property type="molecule type" value="Genomic_DNA"/>
</dbReference>
<sequence>MLVTGAAVPEVACQPMARRRPEGVYDGGGRITVIELRHQIGAMLDRRDYGMGTQPTALQVGRKWSDARGRNAERAGEGNARDSMS</sequence>
<feature type="compositionally biased region" description="Basic and acidic residues" evidence="1">
    <location>
        <begin position="63"/>
        <end position="85"/>
    </location>
</feature>
<protein>
    <submittedName>
        <fullName evidence="2">Uncharacterized protein</fullName>
    </submittedName>
</protein>
<organism evidence="2 3">
    <name type="scientific">Gossypium barbadense</name>
    <name type="common">Sea Island cotton</name>
    <name type="synonym">Hibiscus barbadensis</name>
    <dbReference type="NCBI Taxonomy" id="3634"/>
    <lineage>
        <taxon>Eukaryota</taxon>
        <taxon>Viridiplantae</taxon>
        <taxon>Streptophyta</taxon>
        <taxon>Embryophyta</taxon>
        <taxon>Tracheophyta</taxon>
        <taxon>Spermatophyta</taxon>
        <taxon>Magnoliopsida</taxon>
        <taxon>eudicotyledons</taxon>
        <taxon>Gunneridae</taxon>
        <taxon>Pentapetalae</taxon>
        <taxon>rosids</taxon>
        <taxon>malvids</taxon>
        <taxon>Malvales</taxon>
        <taxon>Malvaceae</taxon>
        <taxon>Malvoideae</taxon>
        <taxon>Gossypium</taxon>
    </lineage>
</organism>
<accession>A0A2P5WWE8</accession>
<dbReference type="Proteomes" id="UP000239757">
    <property type="component" value="Unassembled WGS sequence"/>
</dbReference>
<evidence type="ECO:0000256" key="1">
    <source>
        <dbReference type="SAM" id="MobiDB-lite"/>
    </source>
</evidence>
<dbReference type="AlphaFoldDB" id="A0A2P5WWE8"/>
<evidence type="ECO:0000313" key="2">
    <source>
        <dbReference type="EMBL" id="PPR95389.1"/>
    </source>
</evidence>
<evidence type="ECO:0000313" key="3">
    <source>
        <dbReference type="Proteomes" id="UP000239757"/>
    </source>
</evidence>
<name>A0A2P5WWE8_GOSBA</name>
<reference evidence="2 3" key="1">
    <citation type="submission" date="2015-01" db="EMBL/GenBank/DDBJ databases">
        <title>Genome of allotetraploid Gossypium barbadense reveals genomic plasticity and fiber elongation in cotton evolution.</title>
        <authorList>
            <person name="Chen X."/>
            <person name="Liu X."/>
            <person name="Zhao B."/>
            <person name="Zheng H."/>
            <person name="Hu Y."/>
            <person name="Lu G."/>
            <person name="Yang C."/>
            <person name="Chen J."/>
            <person name="Shan C."/>
            <person name="Zhang L."/>
            <person name="Zhou Y."/>
            <person name="Wang L."/>
            <person name="Guo W."/>
            <person name="Bai Y."/>
            <person name="Ruan J."/>
            <person name="Shangguan X."/>
            <person name="Mao Y."/>
            <person name="Jiang J."/>
            <person name="Zhu Y."/>
            <person name="Lei J."/>
            <person name="Kang H."/>
            <person name="Chen S."/>
            <person name="He X."/>
            <person name="Wang R."/>
            <person name="Wang Y."/>
            <person name="Chen J."/>
            <person name="Wang L."/>
            <person name="Yu S."/>
            <person name="Wang B."/>
            <person name="Wei J."/>
            <person name="Song S."/>
            <person name="Lu X."/>
            <person name="Gao Z."/>
            <person name="Gu W."/>
            <person name="Deng X."/>
            <person name="Ma D."/>
            <person name="Wang S."/>
            <person name="Liang W."/>
            <person name="Fang L."/>
            <person name="Cai C."/>
            <person name="Zhu X."/>
            <person name="Zhou B."/>
            <person name="Zhang Y."/>
            <person name="Chen Z."/>
            <person name="Xu S."/>
            <person name="Zhu R."/>
            <person name="Wang S."/>
            <person name="Zhang T."/>
            <person name="Zhao G."/>
        </authorList>
    </citation>
    <scope>NUCLEOTIDE SEQUENCE [LARGE SCALE GENOMIC DNA]</scope>
    <source>
        <strain evidence="3">cv. Xinhai21</strain>
        <tissue evidence="2">Leaf</tissue>
    </source>
</reference>
<gene>
    <name evidence="2" type="ORF">GOBAR_AA25281</name>
</gene>
<feature type="region of interest" description="Disordered" evidence="1">
    <location>
        <begin position="47"/>
        <end position="85"/>
    </location>
</feature>